<evidence type="ECO:0000256" key="7">
    <source>
        <dbReference type="HAMAP-Rule" id="MF_01161"/>
    </source>
</evidence>
<accession>A0A2T0GTF3</accession>
<keyword evidence="4 7" id="KW-0547">Nucleotide-binding</keyword>
<dbReference type="PANTHER" id="PTHR43033:SF1">
    <property type="entry name" value="TRNA(ILE)-LYSIDINE SYNTHASE-RELATED"/>
    <property type="match status" value="1"/>
</dbReference>
<evidence type="ECO:0000256" key="3">
    <source>
        <dbReference type="ARBA" id="ARBA00022694"/>
    </source>
</evidence>
<evidence type="ECO:0000256" key="6">
    <source>
        <dbReference type="ARBA" id="ARBA00048539"/>
    </source>
</evidence>
<dbReference type="HAMAP" id="MF_01161">
    <property type="entry name" value="tRNA_Ile_lys_synt"/>
    <property type="match status" value="1"/>
</dbReference>
<evidence type="ECO:0000256" key="2">
    <source>
        <dbReference type="ARBA" id="ARBA00022598"/>
    </source>
</evidence>
<dbReference type="RefSeq" id="WP_106114697.1">
    <property type="nucleotide sequence ID" value="NZ_PVSR01000033.1"/>
</dbReference>
<comment type="catalytic activity">
    <reaction evidence="6 7">
        <text>cytidine(34) in tRNA(Ile2) + L-lysine + ATP = lysidine(34) in tRNA(Ile2) + AMP + diphosphate + H(+)</text>
        <dbReference type="Rhea" id="RHEA:43744"/>
        <dbReference type="Rhea" id="RHEA-COMP:10625"/>
        <dbReference type="Rhea" id="RHEA-COMP:10670"/>
        <dbReference type="ChEBI" id="CHEBI:15378"/>
        <dbReference type="ChEBI" id="CHEBI:30616"/>
        <dbReference type="ChEBI" id="CHEBI:32551"/>
        <dbReference type="ChEBI" id="CHEBI:33019"/>
        <dbReference type="ChEBI" id="CHEBI:82748"/>
        <dbReference type="ChEBI" id="CHEBI:83665"/>
        <dbReference type="ChEBI" id="CHEBI:456215"/>
        <dbReference type="EC" id="6.3.4.19"/>
    </reaction>
</comment>
<dbReference type="SUPFAM" id="SSF82829">
    <property type="entry name" value="MesJ substrate recognition domain-like"/>
    <property type="match status" value="1"/>
</dbReference>
<gene>
    <name evidence="7 10" type="primary">tilS</name>
    <name evidence="10" type="ORF">CEP50_15695</name>
</gene>
<organism evidence="10 11">
    <name type="scientific">Actinopolyspora mortivallis</name>
    <dbReference type="NCBI Taxonomy" id="33906"/>
    <lineage>
        <taxon>Bacteria</taxon>
        <taxon>Bacillati</taxon>
        <taxon>Actinomycetota</taxon>
        <taxon>Actinomycetes</taxon>
        <taxon>Actinopolysporales</taxon>
        <taxon>Actinopolysporaceae</taxon>
        <taxon>Actinopolyspora</taxon>
    </lineage>
</organism>
<dbReference type="InterPro" id="IPR012094">
    <property type="entry name" value="tRNA_Ile_lys_synt"/>
</dbReference>
<comment type="domain">
    <text evidence="7">The N-terminal region contains the highly conserved SGGXDS motif, predicted to be a P-loop motif involved in ATP binding.</text>
</comment>
<proteinExistence type="inferred from homology"/>
<dbReference type="FunCoup" id="A0A2T0GTF3">
    <property type="interactions" value="17"/>
</dbReference>
<dbReference type="InParanoid" id="A0A2T0GTF3"/>
<dbReference type="InterPro" id="IPR015262">
    <property type="entry name" value="tRNA_Ile_lys_synt_subst-bd"/>
</dbReference>
<dbReference type="Pfam" id="PF01171">
    <property type="entry name" value="ATP_bind_3"/>
    <property type="match status" value="1"/>
</dbReference>
<dbReference type="InterPro" id="IPR012795">
    <property type="entry name" value="tRNA_Ile_lys_synt_N"/>
</dbReference>
<evidence type="ECO:0000313" key="11">
    <source>
        <dbReference type="Proteomes" id="UP000239352"/>
    </source>
</evidence>
<keyword evidence="5 7" id="KW-0067">ATP-binding</keyword>
<feature type="domain" description="tRNA(Ile)-lysidine synthase substrate-binding" evidence="9">
    <location>
        <begin position="246"/>
        <end position="311"/>
    </location>
</feature>
<keyword evidence="1 7" id="KW-0963">Cytoplasm</keyword>
<keyword evidence="2 7" id="KW-0436">Ligase</keyword>
<dbReference type="EMBL" id="PVSR01000033">
    <property type="protein sequence ID" value="PRW62396.1"/>
    <property type="molecule type" value="Genomic_DNA"/>
</dbReference>
<dbReference type="GO" id="GO:0005737">
    <property type="term" value="C:cytoplasm"/>
    <property type="evidence" value="ECO:0007669"/>
    <property type="project" value="UniProtKB-SubCell"/>
</dbReference>
<dbReference type="Gene3D" id="3.40.50.620">
    <property type="entry name" value="HUPs"/>
    <property type="match status" value="1"/>
</dbReference>
<reference evidence="10 11" key="1">
    <citation type="submission" date="2018-03" db="EMBL/GenBank/DDBJ databases">
        <title>Actinopolyspora mortivallis from Sahara, screening for active biomolecules.</title>
        <authorList>
            <person name="Selama O."/>
            <person name="Wellington E.M.H."/>
            <person name="Hacene H."/>
        </authorList>
    </citation>
    <scope>NUCLEOTIDE SEQUENCE [LARGE SCALE GENOMIC DNA]</scope>
    <source>
        <strain evidence="10 11">M5A</strain>
    </source>
</reference>
<keyword evidence="11" id="KW-1185">Reference proteome</keyword>
<dbReference type="AlphaFoldDB" id="A0A2T0GTF3"/>
<dbReference type="InterPro" id="IPR014729">
    <property type="entry name" value="Rossmann-like_a/b/a_fold"/>
</dbReference>
<dbReference type="PANTHER" id="PTHR43033">
    <property type="entry name" value="TRNA(ILE)-LYSIDINE SYNTHASE-RELATED"/>
    <property type="match status" value="1"/>
</dbReference>
<evidence type="ECO:0000256" key="1">
    <source>
        <dbReference type="ARBA" id="ARBA00022490"/>
    </source>
</evidence>
<comment type="function">
    <text evidence="7">Ligates lysine onto the cytidine present at position 34 of the AUA codon-specific tRNA(Ile) that contains the anticodon CAU, in an ATP-dependent manner. Cytidine is converted to lysidine, thus changing the amino acid specificity of the tRNA from methionine to isoleucine.</text>
</comment>
<comment type="similarity">
    <text evidence="7">Belongs to the tRNA(Ile)-lysidine synthase family.</text>
</comment>
<feature type="binding site" evidence="7">
    <location>
        <begin position="30"/>
        <end position="35"/>
    </location>
    <ligand>
        <name>ATP</name>
        <dbReference type="ChEBI" id="CHEBI:30616"/>
    </ligand>
</feature>
<evidence type="ECO:0000259" key="9">
    <source>
        <dbReference type="Pfam" id="PF09179"/>
    </source>
</evidence>
<evidence type="ECO:0000313" key="10">
    <source>
        <dbReference type="EMBL" id="PRW62396.1"/>
    </source>
</evidence>
<dbReference type="GO" id="GO:0032267">
    <property type="term" value="F:tRNA(Ile)-lysidine synthase activity"/>
    <property type="evidence" value="ECO:0007669"/>
    <property type="project" value="UniProtKB-EC"/>
</dbReference>
<comment type="caution">
    <text evidence="10">The sequence shown here is derived from an EMBL/GenBank/DDBJ whole genome shotgun (WGS) entry which is preliminary data.</text>
</comment>
<dbReference type="EC" id="6.3.4.19" evidence="7"/>
<keyword evidence="3 7" id="KW-0819">tRNA processing</keyword>
<dbReference type="GO" id="GO:0005524">
    <property type="term" value="F:ATP binding"/>
    <property type="evidence" value="ECO:0007669"/>
    <property type="project" value="UniProtKB-UniRule"/>
</dbReference>
<dbReference type="Pfam" id="PF09179">
    <property type="entry name" value="TilS"/>
    <property type="match status" value="1"/>
</dbReference>
<sequence>MSEIRVAVRRLLDSEQAAPYRGKPLVVACSGGPDSLALAAAAVYVGRHRHVPVHAVVVDHGLQEGSEAVAARAADQLSGLGCSGVETVRVTPGGGGGPEAAARRARYEALRRCRPEGAPVLLGHTRDDQAETVLLGLGRGSGPRSVAGMRPVDPPWLRPLLEVSRRTTEAVCAELGLSPWRDPHNADSRFTRVRLRTEVLPLMEDVLQGGVASALSRTAAQLREDADALDTLAEELRARVRTPEGLDAPALAENPPPLRRRVLRDWLRACGVPELSDAHLREADALVGDWRGQGGHALPGGFELIRVRGTLLVECGGRRIEERASDG</sequence>
<dbReference type="Gene3D" id="1.20.59.20">
    <property type="match status" value="1"/>
</dbReference>
<comment type="subcellular location">
    <subcellularLocation>
        <location evidence="7">Cytoplasm</location>
    </subcellularLocation>
</comment>
<name>A0A2T0GTF3_ACTMO</name>
<evidence type="ECO:0000256" key="5">
    <source>
        <dbReference type="ARBA" id="ARBA00022840"/>
    </source>
</evidence>
<dbReference type="STRING" id="1050202.GCA_000384035_03313"/>
<evidence type="ECO:0000259" key="8">
    <source>
        <dbReference type="Pfam" id="PF01171"/>
    </source>
</evidence>
<dbReference type="NCBIfam" id="TIGR02432">
    <property type="entry name" value="lysidine_TilS_N"/>
    <property type="match status" value="1"/>
</dbReference>
<dbReference type="SUPFAM" id="SSF52402">
    <property type="entry name" value="Adenine nucleotide alpha hydrolases-like"/>
    <property type="match status" value="1"/>
</dbReference>
<dbReference type="CDD" id="cd01992">
    <property type="entry name" value="TilS_N"/>
    <property type="match status" value="1"/>
</dbReference>
<dbReference type="InterPro" id="IPR011063">
    <property type="entry name" value="TilS/TtcA_N"/>
</dbReference>
<dbReference type="Proteomes" id="UP000239352">
    <property type="component" value="Unassembled WGS sequence"/>
</dbReference>
<dbReference type="GO" id="GO:0006400">
    <property type="term" value="P:tRNA modification"/>
    <property type="evidence" value="ECO:0007669"/>
    <property type="project" value="UniProtKB-UniRule"/>
</dbReference>
<evidence type="ECO:0000256" key="4">
    <source>
        <dbReference type="ARBA" id="ARBA00022741"/>
    </source>
</evidence>
<feature type="domain" description="tRNA(Ile)-lysidine/2-thiocytidine synthase N-terminal" evidence="8">
    <location>
        <begin position="25"/>
        <end position="197"/>
    </location>
</feature>
<protein>
    <recommendedName>
        <fullName evidence="7">tRNA(Ile)-lysidine synthase</fullName>
        <ecNumber evidence="7">6.3.4.19</ecNumber>
    </recommendedName>
    <alternativeName>
        <fullName evidence="7">tRNA(Ile)-2-lysyl-cytidine synthase</fullName>
    </alternativeName>
    <alternativeName>
        <fullName evidence="7">tRNA(Ile)-lysidine synthetase</fullName>
    </alternativeName>
</protein>